<dbReference type="PANTHER" id="PTHR43479:SF7">
    <property type="entry name" value="TETR-FAMILY TRANSCRIPTIONAL REGULATOR"/>
    <property type="match status" value="1"/>
</dbReference>
<dbReference type="AlphaFoldDB" id="A0A1M7Q6X2"/>
<keyword evidence="1" id="KW-0678">Repressor</keyword>
<dbReference type="PRINTS" id="PR00455">
    <property type="entry name" value="HTHTETR"/>
</dbReference>
<dbReference type="InterPro" id="IPR039532">
    <property type="entry name" value="TetR_C_Firmicutes"/>
</dbReference>
<dbReference type="Pfam" id="PF00440">
    <property type="entry name" value="TetR_N"/>
    <property type="match status" value="1"/>
</dbReference>
<dbReference type="RefSeq" id="WP_073202508.1">
    <property type="nucleotide sequence ID" value="NZ_FRCZ01000006.1"/>
</dbReference>
<feature type="DNA-binding region" description="H-T-H motif" evidence="3">
    <location>
        <begin position="29"/>
        <end position="48"/>
    </location>
</feature>
<evidence type="ECO:0000256" key="3">
    <source>
        <dbReference type="PROSITE-ProRule" id="PRU00335"/>
    </source>
</evidence>
<dbReference type="InterPro" id="IPR001647">
    <property type="entry name" value="HTH_TetR"/>
</dbReference>
<dbReference type="EMBL" id="FRCZ01000006">
    <property type="protein sequence ID" value="SHN26222.1"/>
    <property type="molecule type" value="Genomic_DNA"/>
</dbReference>
<sequence>MDKRIKKSKRAIEEALISLMAENDFIDITINSIAERADVNRGTIYLHYEDKFDLLEQCIEGKIQKLLNFCLPEGSGSYPSKSSLLRTFNYLEEHSFTFHILLTNKGVPTFRKKILNVMKAGMKEQLELNGINQNINKEILIQFLPSATISVIEWWIIESMPYSPEDITEQLWILLEQNHFVPK</sequence>
<dbReference type="Gene3D" id="1.10.357.10">
    <property type="entry name" value="Tetracycline Repressor, domain 2"/>
    <property type="match status" value="1"/>
</dbReference>
<evidence type="ECO:0000259" key="4">
    <source>
        <dbReference type="PROSITE" id="PS50977"/>
    </source>
</evidence>
<accession>A0A1M7Q6X2</accession>
<dbReference type="Pfam" id="PF14278">
    <property type="entry name" value="TetR_C_8"/>
    <property type="match status" value="1"/>
</dbReference>
<name>A0A1M7Q6X2_9BACI</name>
<dbReference type="SUPFAM" id="SSF46689">
    <property type="entry name" value="Homeodomain-like"/>
    <property type="match status" value="1"/>
</dbReference>
<proteinExistence type="predicted"/>
<keyword evidence="6" id="KW-1185">Reference proteome</keyword>
<evidence type="ECO:0000256" key="1">
    <source>
        <dbReference type="ARBA" id="ARBA00022491"/>
    </source>
</evidence>
<organism evidence="5 6">
    <name type="scientific">Gracilibacillus kekensis</name>
    <dbReference type="NCBI Taxonomy" id="1027249"/>
    <lineage>
        <taxon>Bacteria</taxon>
        <taxon>Bacillati</taxon>
        <taxon>Bacillota</taxon>
        <taxon>Bacilli</taxon>
        <taxon>Bacillales</taxon>
        <taxon>Bacillaceae</taxon>
        <taxon>Gracilibacillus</taxon>
    </lineage>
</organism>
<dbReference type="InterPro" id="IPR050624">
    <property type="entry name" value="HTH-type_Tx_Regulator"/>
</dbReference>
<evidence type="ECO:0000256" key="2">
    <source>
        <dbReference type="ARBA" id="ARBA00023125"/>
    </source>
</evidence>
<keyword evidence="2 3" id="KW-0238">DNA-binding</keyword>
<dbReference type="InterPro" id="IPR009057">
    <property type="entry name" value="Homeodomain-like_sf"/>
</dbReference>
<dbReference type="GO" id="GO:0003677">
    <property type="term" value="F:DNA binding"/>
    <property type="evidence" value="ECO:0007669"/>
    <property type="project" value="UniProtKB-UniRule"/>
</dbReference>
<dbReference type="OrthoDB" id="9810250at2"/>
<dbReference type="PANTHER" id="PTHR43479">
    <property type="entry name" value="ACREF/ENVCD OPERON REPRESSOR-RELATED"/>
    <property type="match status" value="1"/>
</dbReference>
<dbReference type="PROSITE" id="PS50977">
    <property type="entry name" value="HTH_TETR_2"/>
    <property type="match status" value="1"/>
</dbReference>
<evidence type="ECO:0000313" key="5">
    <source>
        <dbReference type="EMBL" id="SHN26222.1"/>
    </source>
</evidence>
<protein>
    <submittedName>
        <fullName evidence="5">Transcriptional regulator, TetR family</fullName>
    </submittedName>
</protein>
<dbReference type="Proteomes" id="UP000184184">
    <property type="component" value="Unassembled WGS sequence"/>
</dbReference>
<feature type="domain" description="HTH tetR-type" evidence="4">
    <location>
        <begin position="6"/>
        <end position="66"/>
    </location>
</feature>
<gene>
    <name evidence="5" type="ORF">SAMN05216179_2831</name>
</gene>
<evidence type="ECO:0000313" key="6">
    <source>
        <dbReference type="Proteomes" id="UP000184184"/>
    </source>
</evidence>
<reference evidence="5 6" key="1">
    <citation type="submission" date="2016-11" db="EMBL/GenBank/DDBJ databases">
        <authorList>
            <person name="Jaros S."/>
            <person name="Januszkiewicz K."/>
            <person name="Wedrychowicz H."/>
        </authorList>
    </citation>
    <scope>NUCLEOTIDE SEQUENCE [LARGE SCALE GENOMIC DNA]</scope>
    <source>
        <strain evidence="5 6">CGMCC 1.10681</strain>
    </source>
</reference>